<dbReference type="Proteomes" id="UP000182814">
    <property type="component" value="Chromosome I"/>
</dbReference>
<dbReference type="EMBL" id="LT629746">
    <property type="protein sequence ID" value="SDT49884.1"/>
    <property type="molecule type" value="Genomic_DNA"/>
</dbReference>
<reference evidence="1 4" key="3">
    <citation type="submission" date="2019-09" db="EMBL/GenBank/DDBJ databases">
        <title>Draft genome sequences of 48 bacterial type strains from the CCUG.</title>
        <authorList>
            <person name="Tunovic T."/>
            <person name="Pineiro-Iglesias B."/>
            <person name="Unosson C."/>
            <person name="Inganas E."/>
            <person name="Ohlen M."/>
            <person name="Cardew S."/>
            <person name="Jensie-Markopoulos S."/>
            <person name="Salva-Serra F."/>
            <person name="Jaen-Luchoro D."/>
            <person name="Karlsson R."/>
            <person name="Svensson-Stadler L."/>
            <person name="Chun J."/>
            <person name="Moore E."/>
        </authorList>
    </citation>
    <scope>NUCLEOTIDE SEQUENCE [LARGE SCALE GENOMIC DNA]</scope>
    <source>
        <strain evidence="1 4">CCUG 51522</strain>
    </source>
</reference>
<protein>
    <submittedName>
        <fullName evidence="1">DUF3303 domain-containing protein</fullName>
    </submittedName>
</protein>
<evidence type="ECO:0000313" key="4">
    <source>
        <dbReference type="Proteomes" id="UP000434925"/>
    </source>
</evidence>
<reference evidence="2" key="1">
    <citation type="submission" date="2016-10" db="EMBL/GenBank/DDBJ databases">
        <authorList>
            <person name="de Groot N.N."/>
        </authorList>
    </citation>
    <scope>NUCLEOTIDE SEQUENCE [LARGE SCALE GENOMIC DNA]</scope>
    <source>
        <strain evidence="2">BS3782</strain>
    </source>
</reference>
<evidence type="ECO:0000313" key="2">
    <source>
        <dbReference type="EMBL" id="SDT49884.1"/>
    </source>
</evidence>
<name>A0A0J6HFA9_9PSED</name>
<reference evidence="3" key="2">
    <citation type="submission" date="2016-10" db="EMBL/GenBank/DDBJ databases">
        <authorList>
            <person name="Varghese N."/>
            <person name="Submissions S."/>
        </authorList>
    </citation>
    <scope>NUCLEOTIDE SEQUENCE [LARGE SCALE GENOMIC DNA]</scope>
    <source>
        <strain evidence="3">BS3782</strain>
    </source>
</reference>
<proteinExistence type="predicted"/>
<gene>
    <name evidence="1" type="ORF">F7R14_17300</name>
    <name evidence="2" type="ORF">SAMN04490191_4787</name>
</gene>
<sequence length="93" mass="9946">MLFMVSWSISPQHRNSAIERFLKTGGAPPAGVNMLGRWHAVGGSSGFGIAEADDPVSIQKWVLEWSDLMSMEVHAALTDEQAAPLLAAALGKQ</sequence>
<dbReference type="InterPro" id="IPR021734">
    <property type="entry name" value="DUF3303"/>
</dbReference>
<evidence type="ECO:0000313" key="3">
    <source>
        <dbReference type="Proteomes" id="UP000182814"/>
    </source>
</evidence>
<accession>A0A0J6HFA9</accession>
<dbReference type="EMBL" id="VZPO01000006">
    <property type="protein sequence ID" value="KAB0503509.1"/>
    <property type="molecule type" value="Genomic_DNA"/>
</dbReference>
<dbReference type="PATRIC" id="fig|163011.3.peg.3087"/>
<dbReference type="Proteomes" id="UP000434925">
    <property type="component" value="Unassembled WGS sequence"/>
</dbReference>
<dbReference type="Pfam" id="PF11746">
    <property type="entry name" value="DUF3303"/>
    <property type="match status" value="1"/>
</dbReference>
<dbReference type="AlphaFoldDB" id="A0A0J6HFA9"/>
<organism evidence="2 3">
    <name type="scientific">Pseudomonas lini</name>
    <dbReference type="NCBI Taxonomy" id="163011"/>
    <lineage>
        <taxon>Bacteria</taxon>
        <taxon>Pseudomonadati</taxon>
        <taxon>Pseudomonadota</taxon>
        <taxon>Gammaproteobacteria</taxon>
        <taxon>Pseudomonadales</taxon>
        <taxon>Pseudomonadaceae</taxon>
        <taxon>Pseudomonas</taxon>
    </lineage>
</organism>
<evidence type="ECO:0000313" key="1">
    <source>
        <dbReference type="EMBL" id="KAB0503509.1"/>
    </source>
</evidence>
<keyword evidence="3" id="KW-1185">Reference proteome</keyword>
<dbReference type="RefSeq" id="WP_048394878.1">
    <property type="nucleotide sequence ID" value="NZ_JYLB01000003.1"/>
</dbReference>